<dbReference type="Gene3D" id="1.10.260.40">
    <property type="entry name" value="lambda repressor-like DNA-binding domains"/>
    <property type="match status" value="1"/>
</dbReference>
<evidence type="ECO:0000259" key="2">
    <source>
        <dbReference type="PROSITE" id="PS50943"/>
    </source>
</evidence>
<reference evidence="3 4" key="1">
    <citation type="submission" date="2016-10" db="EMBL/GenBank/DDBJ databases">
        <authorList>
            <person name="de Groot N.N."/>
        </authorList>
    </citation>
    <scope>NUCLEOTIDE SEQUENCE [LARGE SCALE GENOMIC DNA]</scope>
    <source>
        <strain evidence="3 4">ATCC 700224</strain>
    </source>
</reference>
<dbReference type="OrthoDB" id="3174593at2"/>
<proteinExistence type="predicted"/>
<dbReference type="GO" id="GO:0003677">
    <property type="term" value="F:DNA binding"/>
    <property type="evidence" value="ECO:0007669"/>
    <property type="project" value="UniProtKB-KW"/>
</dbReference>
<sequence>MAHRDSSQHPGTVLRKRFMAPNGLDADRVAADLGVPVSRLQDVLSGQRSISADMALRLGRYFGTSPLYWMNLQSRFDLHVTGKVMAGDIEREVRPFPQRVA</sequence>
<dbReference type="RefSeq" id="WP_092783385.1">
    <property type="nucleotide sequence ID" value="NZ_FNAP01000003.1"/>
</dbReference>
<protein>
    <submittedName>
        <fullName evidence="3">Addiction module antidote protein, HigA family</fullName>
    </submittedName>
</protein>
<dbReference type="PANTHER" id="PTHR36924">
    <property type="entry name" value="ANTITOXIN HIGA-1"/>
    <property type="match status" value="1"/>
</dbReference>
<keyword evidence="1" id="KW-0238">DNA-binding</keyword>
<dbReference type="InterPro" id="IPR001387">
    <property type="entry name" value="Cro/C1-type_HTH"/>
</dbReference>
<keyword evidence="4" id="KW-1185">Reference proteome</keyword>
<dbReference type="Proteomes" id="UP000199412">
    <property type="component" value="Unassembled WGS sequence"/>
</dbReference>
<dbReference type="PROSITE" id="PS50943">
    <property type="entry name" value="HTH_CROC1"/>
    <property type="match status" value="1"/>
</dbReference>
<evidence type="ECO:0000313" key="4">
    <source>
        <dbReference type="Proteomes" id="UP000199412"/>
    </source>
</evidence>
<evidence type="ECO:0000256" key="1">
    <source>
        <dbReference type="ARBA" id="ARBA00023125"/>
    </source>
</evidence>
<gene>
    <name evidence="3" type="ORF">SAMN05421720_10348</name>
</gene>
<organism evidence="3 4">
    <name type="scientific">Rhodospira trueperi</name>
    <dbReference type="NCBI Taxonomy" id="69960"/>
    <lineage>
        <taxon>Bacteria</taxon>
        <taxon>Pseudomonadati</taxon>
        <taxon>Pseudomonadota</taxon>
        <taxon>Alphaproteobacteria</taxon>
        <taxon>Rhodospirillales</taxon>
        <taxon>Rhodospirillaceae</taxon>
        <taxon>Rhodospira</taxon>
    </lineage>
</organism>
<feature type="domain" description="HTH cro/C1-type" evidence="2">
    <location>
        <begin position="29"/>
        <end position="69"/>
    </location>
</feature>
<dbReference type="PANTHER" id="PTHR36924:SF1">
    <property type="entry name" value="ANTITOXIN HIGA-1"/>
    <property type="match status" value="1"/>
</dbReference>
<name>A0A1G6ZVI3_9PROT</name>
<dbReference type="Pfam" id="PF01381">
    <property type="entry name" value="HTH_3"/>
    <property type="match status" value="1"/>
</dbReference>
<dbReference type="EMBL" id="FNAP01000003">
    <property type="protein sequence ID" value="SDE06353.1"/>
    <property type="molecule type" value="Genomic_DNA"/>
</dbReference>
<dbReference type="SMART" id="SM00530">
    <property type="entry name" value="HTH_XRE"/>
    <property type="match status" value="1"/>
</dbReference>
<dbReference type="InterPro" id="IPR010982">
    <property type="entry name" value="Lambda_DNA-bd_dom_sf"/>
</dbReference>
<dbReference type="AlphaFoldDB" id="A0A1G6ZVI3"/>
<dbReference type="InterPro" id="IPR013430">
    <property type="entry name" value="Toxin_antidote_HigA"/>
</dbReference>
<dbReference type="NCBIfam" id="TIGR02607">
    <property type="entry name" value="antidote_HigA"/>
    <property type="match status" value="1"/>
</dbReference>
<evidence type="ECO:0000313" key="3">
    <source>
        <dbReference type="EMBL" id="SDE06353.1"/>
    </source>
</evidence>
<dbReference type="CDD" id="cd00093">
    <property type="entry name" value="HTH_XRE"/>
    <property type="match status" value="1"/>
</dbReference>
<dbReference type="STRING" id="69960.SAMN05421720_10348"/>
<dbReference type="SUPFAM" id="SSF47413">
    <property type="entry name" value="lambda repressor-like DNA-binding domains"/>
    <property type="match status" value="1"/>
</dbReference>
<accession>A0A1G6ZVI3</accession>